<gene>
    <name evidence="1" type="ORF">Dsin_000105</name>
</gene>
<dbReference type="PANTHER" id="PTHR31973">
    <property type="entry name" value="POLYPROTEIN, PUTATIVE-RELATED"/>
    <property type="match status" value="1"/>
</dbReference>
<dbReference type="PANTHER" id="PTHR31973:SF195">
    <property type="entry name" value="MUDR FAMILY TRANSPOSASE"/>
    <property type="match status" value="1"/>
</dbReference>
<accession>A0AAD9Z2Y2</accession>
<sequence length="133" mass="15535">MTNIQVEHGLDFLYTKAWRAKEHAQNIVFGEPNLSYQLLPGYHQLMRVNSGTVTVLKTNDANQFKYMFIAHNASLDGFCTAIRPVICNDATHLKGYVKRNLWTSLLISTNKQLVRKLFRCHLYRWTPKRMEFS</sequence>
<proteinExistence type="predicted"/>
<name>A0AAD9Z2Y2_9ROSI</name>
<dbReference type="AlphaFoldDB" id="A0AAD9Z2Y2"/>
<comment type="caution">
    <text evidence="1">The sequence shown here is derived from an EMBL/GenBank/DDBJ whole genome shotgun (WGS) entry which is preliminary data.</text>
</comment>
<dbReference type="Proteomes" id="UP001281410">
    <property type="component" value="Unassembled WGS sequence"/>
</dbReference>
<reference evidence="1" key="1">
    <citation type="journal article" date="2023" name="Plant J.">
        <title>Genome sequences and population genomics provide insights into the demographic history, inbreeding, and mutation load of two 'living fossil' tree species of Dipteronia.</title>
        <authorList>
            <person name="Feng Y."/>
            <person name="Comes H.P."/>
            <person name="Chen J."/>
            <person name="Zhu S."/>
            <person name="Lu R."/>
            <person name="Zhang X."/>
            <person name="Li P."/>
            <person name="Qiu J."/>
            <person name="Olsen K.M."/>
            <person name="Qiu Y."/>
        </authorList>
    </citation>
    <scope>NUCLEOTIDE SEQUENCE</scope>
    <source>
        <strain evidence="1">NBL</strain>
    </source>
</reference>
<dbReference type="EMBL" id="JANJYJ010000963">
    <property type="protein sequence ID" value="KAK3170400.1"/>
    <property type="molecule type" value="Genomic_DNA"/>
</dbReference>
<evidence type="ECO:0000313" key="2">
    <source>
        <dbReference type="Proteomes" id="UP001281410"/>
    </source>
</evidence>
<protein>
    <submittedName>
        <fullName evidence="1">Uncharacterized protein</fullName>
    </submittedName>
</protein>
<organism evidence="1 2">
    <name type="scientific">Dipteronia sinensis</name>
    <dbReference type="NCBI Taxonomy" id="43782"/>
    <lineage>
        <taxon>Eukaryota</taxon>
        <taxon>Viridiplantae</taxon>
        <taxon>Streptophyta</taxon>
        <taxon>Embryophyta</taxon>
        <taxon>Tracheophyta</taxon>
        <taxon>Spermatophyta</taxon>
        <taxon>Magnoliopsida</taxon>
        <taxon>eudicotyledons</taxon>
        <taxon>Gunneridae</taxon>
        <taxon>Pentapetalae</taxon>
        <taxon>rosids</taxon>
        <taxon>malvids</taxon>
        <taxon>Sapindales</taxon>
        <taxon>Sapindaceae</taxon>
        <taxon>Hippocastanoideae</taxon>
        <taxon>Acereae</taxon>
        <taxon>Dipteronia</taxon>
    </lineage>
</organism>
<evidence type="ECO:0000313" key="1">
    <source>
        <dbReference type="EMBL" id="KAK3170400.1"/>
    </source>
</evidence>
<keyword evidence="2" id="KW-1185">Reference proteome</keyword>